<dbReference type="Pfam" id="PF11706">
    <property type="entry name" value="zf-CGNR"/>
    <property type="match status" value="1"/>
</dbReference>
<evidence type="ECO:0000256" key="1">
    <source>
        <dbReference type="SAM" id="MobiDB-lite"/>
    </source>
</evidence>
<feature type="region of interest" description="Disordered" evidence="1">
    <location>
        <begin position="179"/>
        <end position="203"/>
    </location>
</feature>
<accession>A0ABT5IDM8</accession>
<evidence type="ECO:0000259" key="2">
    <source>
        <dbReference type="Pfam" id="PF11706"/>
    </source>
</evidence>
<proteinExistence type="predicted"/>
<name>A0ABT5IDM8_9CAUL</name>
<dbReference type="EMBL" id="JAQQKW010000004">
    <property type="protein sequence ID" value="MDC7694268.1"/>
    <property type="molecule type" value="Genomic_DNA"/>
</dbReference>
<feature type="domain" description="Zinc finger CGNR" evidence="2">
    <location>
        <begin position="143"/>
        <end position="186"/>
    </location>
</feature>
<feature type="compositionally biased region" description="Polar residues" evidence="1">
    <location>
        <begin position="194"/>
        <end position="203"/>
    </location>
</feature>
<dbReference type="Gene3D" id="1.10.3300.10">
    <property type="entry name" value="Jann2411-like domain"/>
    <property type="match status" value="1"/>
</dbReference>
<dbReference type="RefSeq" id="WP_272740985.1">
    <property type="nucleotide sequence ID" value="NZ_JAQQKW010000004.1"/>
</dbReference>
<dbReference type="PANTHER" id="PTHR35525">
    <property type="entry name" value="BLL6575 PROTEIN"/>
    <property type="match status" value="1"/>
</dbReference>
<evidence type="ECO:0000313" key="4">
    <source>
        <dbReference type="Proteomes" id="UP001216595"/>
    </source>
</evidence>
<protein>
    <submittedName>
        <fullName evidence="3">CGNR zinc finger domain-containing protein</fullName>
    </submittedName>
</protein>
<reference evidence="3 4" key="1">
    <citation type="submission" date="2023-01" db="EMBL/GenBank/DDBJ databases">
        <title>Novel species of the genus Asticcacaulis isolated from rivers.</title>
        <authorList>
            <person name="Lu H."/>
        </authorList>
    </citation>
    <scope>NUCLEOTIDE SEQUENCE [LARGE SCALE GENOMIC DNA]</scope>
    <source>
        <strain evidence="3 4">DXS10W</strain>
    </source>
</reference>
<dbReference type="InterPro" id="IPR023286">
    <property type="entry name" value="ABATE_dom_sf"/>
</dbReference>
<organism evidence="3 4">
    <name type="scientific">Asticcacaulis currens</name>
    <dbReference type="NCBI Taxonomy" id="2984210"/>
    <lineage>
        <taxon>Bacteria</taxon>
        <taxon>Pseudomonadati</taxon>
        <taxon>Pseudomonadota</taxon>
        <taxon>Alphaproteobacteria</taxon>
        <taxon>Caulobacterales</taxon>
        <taxon>Caulobacteraceae</taxon>
        <taxon>Asticcacaulis</taxon>
    </lineage>
</organism>
<comment type="caution">
    <text evidence="3">The sequence shown here is derived from an EMBL/GenBank/DDBJ whole genome shotgun (WGS) entry which is preliminary data.</text>
</comment>
<dbReference type="Pfam" id="PF07336">
    <property type="entry name" value="ABATE"/>
    <property type="match status" value="1"/>
</dbReference>
<sequence length="203" mass="22227">MRFSEKYDIPNEFALLYDFVNSGEPRKAPRGVRKANEGDALRTVGDYVVWLDAHGLPTAEPEQSYGPALALRNALREYFQTSSGEGGVTPASAAAVQQAAVSFPMVANFSHGGVTLRPLVSTQAIGLVLGEMARLSMVGDLGRLKMCASDDCNWVFFDRSKPGNRRWCTSERCGNRNKTKAFRARRRAMEADGASQTGQGFNR</sequence>
<gene>
    <name evidence="3" type="ORF">PQU94_08240</name>
</gene>
<dbReference type="SUPFAM" id="SSF160904">
    <property type="entry name" value="Jann2411-like"/>
    <property type="match status" value="1"/>
</dbReference>
<dbReference type="InterPro" id="IPR021005">
    <property type="entry name" value="Znf_CGNR"/>
</dbReference>
<dbReference type="Proteomes" id="UP001216595">
    <property type="component" value="Unassembled WGS sequence"/>
</dbReference>
<evidence type="ECO:0000313" key="3">
    <source>
        <dbReference type="EMBL" id="MDC7694268.1"/>
    </source>
</evidence>
<dbReference type="PANTHER" id="PTHR35525:SF3">
    <property type="entry name" value="BLL6575 PROTEIN"/>
    <property type="match status" value="1"/>
</dbReference>
<keyword evidence="4" id="KW-1185">Reference proteome</keyword>
<dbReference type="InterPro" id="IPR010852">
    <property type="entry name" value="ABATE"/>
</dbReference>